<protein>
    <submittedName>
        <fullName evidence="1">Uncharacterized protein</fullName>
    </submittedName>
</protein>
<dbReference type="EMBL" id="CASHSV030000198">
    <property type="protein sequence ID" value="CAJ2652039.1"/>
    <property type="molecule type" value="Genomic_DNA"/>
</dbReference>
<name>A0ACB0K3Z8_TRIPR</name>
<proteinExistence type="predicted"/>
<organism evidence="1 2">
    <name type="scientific">Trifolium pratense</name>
    <name type="common">Red clover</name>
    <dbReference type="NCBI Taxonomy" id="57577"/>
    <lineage>
        <taxon>Eukaryota</taxon>
        <taxon>Viridiplantae</taxon>
        <taxon>Streptophyta</taxon>
        <taxon>Embryophyta</taxon>
        <taxon>Tracheophyta</taxon>
        <taxon>Spermatophyta</taxon>
        <taxon>Magnoliopsida</taxon>
        <taxon>eudicotyledons</taxon>
        <taxon>Gunneridae</taxon>
        <taxon>Pentapetalae</taxon>
        <taxon>rosids</taxon>
        <taxon>fabids</taxon>
        <taxon>Fabales</taxon>
        <taxon>Fabaceae</taxon>
        <taxon>Papilionoideae</taxon>
        <taxon>50 kb inversion clade</taxon>
        <taxon>NPAAA clade</taxon>
        <taxon>Hologalegina</taxon>
        <taxon>IRL clade</taxon>
        <taxon>Trifolieae</taxon>
        <taxon>Trifolium</taxon>
    </lineage>
</organism>
<accession>A0ACB0K3Z8</accession>
<evidence type="ECO:0000313" key="2">
    <source>
        <dbReference type="Proteomes" id="UP001177021"/>
    </source>
</evidence>
<reference evidence="1" key="1">
    <citation type="submission" date="2023-10" db="EMBL/GenBank/DDBJ databases">
        <authorList>
            <person name="Rodriguez Cubillos JULIANA M."/>
            <person name="De Vega J."/>
        </authorList>
    </citation>
    <scope>NUCLEOTIDE SEQUENCE</scope>
</reference>
<comment type="caution">
    <text evidence="1">The sequence shown here is derived from an EMBL/GenBank/DDBJ whole genome shotgun (WGS) entry which is preliminary data.</text>
</comment>
<gene>
    <name evidence="1" type="ORF">MILVUS5_LOCUS19580</name>
</gene>
<keyword evidence="2" id="KW-1185">Reference proteome</keyword>
<sequence>MEFDHETRRRGNGYHSRSNSGYRYDCFSSGYGLNTQEHRKRSASACPRRRKESLTCRFATRREDGREFCSGCCCDQGRVCKGDVAAGRLQRKEEEVVVVAALDGCTQKKEKEDVVVNGLVKEQCNSDFGGKLTTHVQRYVSFYFTNFPPLLSNFFLRKGFEVCGILEDVYVAKKKNKYGEPYGFVRFSNVKNVPKLTKALNDVWFGNYRVRASVALFDRYNSGEVGGHDFIKDGKPKCVDQIPTKNGSKVLGQPVVMKGSEGIMVEQKIPREKEDSGHLDSVHVGDIVVKVGAGQKRVARKDARKKGGNEKHRGDDVEWVKKGLVATVLNGEAIPVVQNRLTDAGFGDLILIPMGADKVFVRSSEGEDAWLIVNGAKEFFQLVFSHWLRWDQDVTPYRRGAWVRLYGVPLNAWNINFFKLCVLDCGSYLRTDKCSVDKDRLDFARVLVATSELGIIKSVVTVLVDGAQVKIQVVEEWGYDLGEDTCLFEEESANEGNCSEFGEGPVDMEARRNVDGDAELEEKNEVSLAAEKVVEEEVERVTDNVNYAGNCVESPLRLSSSPKAGTIFGREEHSTLHRKRSESCPPKAGRSIHSGPWSLEWLHDHNFGDAGVIFSARKRLSSRDLSGVRKQKGSQIDSRRRKERGLLSHPLHSIKKVARMPRKDRREVLKVLKKNVRHRRGGDEVNRSCSMSRQNSSEEPSSSLSVNNDWQNWVAMQGSKQMAVDDVCGIGKYIGVKFNGDNVNMFRVLSRAGKGKKTASSSRLGGSTS</sequence>
<dbReference type="Proteomes" id="UP001177021">
    <property type="component" value="Unassembled WGS sequence"/>
</dbReference>
<evidence type="ECO:0000313" key="1">
    <source>
        <dbReference type="EMBL" id="CAJ2652039.1"/>
    </source>
</evidence>